<feature type="region of interest" description="Disordered" evidence="1">
    <location>
        <begin position="74"/>
        <end position="95"/>
    </location>
</feature>
<sequence length="205" mass="21589">MTFPQVPSTEQSKCRLRRGLSWAEALGKLLPLQSRAGPVHGPVDHLPVVAPPAAAVVARADELAIVQLEGEQRVEDRDDPLARRPSRVRAAPPHGLAQGGELLGPLADAIDSLAAGDVDGWMSMYAPDAVDEFPWAAEGAVRPLDGRDVIAAYMSELPELIKFGPLTDVRVHEAGNAVRQNSRTEVGSASSAFRATPIAGAALAA</sequence>
<evidence type="ECO:0000259" key="2">
    <source>
        <dbReference type="Pfam" id="PF12680"/>
    </source>
</evidence>
<keyword evidence="4" id="KW-1185">Reference proteome</keyword>
<dbReference type="Gene3D" id="3.10.450.50">
    <property type="match status" value="1"/>
</dbReference>
<dbReference type="InterPro" id="IPR037401">
    <property type="entry name" value="SnoaL-like"/>
</dbReference>
<proteinExistence type="predicted"/>
<feature type="domain" description="SnoaL-like" evidence="2">
    <location>
        <begin position="109"/>
        <end position="178"/>
    </location>
</feature>
<dbReference type="InterPro" id="IPR032710">
    <property type="entry name" value="NTF2-like_dom_sf"/>
</dbReference>
<dbReference type="Proteomes" id="UP001216579">
    <property type="component" value="Unassembled WGS sequence"/>
</dbReference>
<evidence type="ECO:0000313" key="4">
    <source>
        <dbReference type="Proteomes" id="UP001216579"/>
    </source>
</evidence>
<dbReference type="RefSeq" id="WP_276094075.1">
    <property type="nucleotide sequence ID" value="NZ_JARJBC010000008.1"/>
</dbReference>
<evidence type="ECO:0000256" key="1">
    <source>
        <dbReference type="SAM" id="MobiDB-lite"/>
    </source>
</evidence>
<comment type="caution">
    <text evidence="3">The sequence shown here is derived from an EMBL/GenBank/DDBJ whole genome shotgun (WGS) entry which is preliminary data.</text>
</comment>
<gene>
    <name evidence="3" type="ORF">P3G67_15890</name>
</gene>
<organism evidence="3 4">
    <name type="scientific">Streptomyces silvisoli</name>
    <dbReference type="NCBI Taxonomy" id="3034235"/>
    <lineage>
        <taxon>Bacteria</taxon>
        <taxon>Bacillati</taxon>
        <taxon>Actinomycetota</taxon>
        <taxon>Actinomycetes</taxon>
        <taxon>Kitasatosporales</taxon>
        <taxon>Streptomycetaceae</taxon>
        <taxon>Streptomyces</taxon>
    </lineage>
</organism>
<evidence type="ECO:0000313" key="3">
    <source>
        <dbReference type="EMBL" id="MDF3290701.1"/>
    </source>
</evidence>
<protein>
    <submittedName>
        <fullName evidence="3">Nuclear transport factor 2 family protein</fullName>
    </submittedName>
</protein>
<accession>A0ABT5ZLJ0</accession>
<reference evidence="3 4" key="1">
    <citation type="submission" date="2023-03" db="EMBL/GenBank/DDBJ databases">
        <title>Draft genome sequence of Streptomyces sp. RB6PN23 isolated from peat swamp forest in Thailand.</title>
        <authorList>
            <person name="Klaysubun C."/>
            <person name="Duangmal K."/>
        </authorList>
    </citation>
    <scope>NUCLEOTIDE SEQUENCE [LARGE SCALE GENOMIC DNA]</scope>
    <source>
        <strain evidence="3 4">RB6PN23</strain>
    </source>
</reference>
<name>A0ABT5ZLJ0_9ACTN</name>
<dbReference type="Pfam" id="PF12680">
    <property type="entry name" value="SnoaL_2"/>
    <property type="match status" value="1"/>
</dbReference>
<dbReference type="EMBL" id="JARJBC010000008">
    <property type="protein sequence ID" value="MDF3290701.1"/>
    <property type="molecule type" value="Genomic_DNA"/>
</dbReference>
<dbReference type="SUPFAM" id="SSF54427">
    <property type="entry name" value="NTF2-like"/>
    <property type="match status" value="1"/>
</dbReference>